<comment type="function">
    <text evidence="10 12">Involved in protein export. Acts as a chaperone by maintaining the newly synthesized protein in an open conformation. Functions as a peptidyl-prolyl cis-trans isomerase.</text>
</comment>
<evidence type="ECO:0000256" key="7">
    <source>
        <dbReference type="ARBA" id="ARBA00023186"/>
    </source>
</evidence>
<dbReference type="Pfam" id="PF05697">
    <property type="entry name" value="Trigger_N"/>
    <property type="match status" value="1"/>
</dbReference>
<dbReference type="PANTHER" id="PTHR30560:SF3">
    <property type="entry name" value="TRIGGER FACTOR-LIKE PROTEIN TIG, CHLOROPLASTIC"/>
    <property type="match status" value="1"/>
</dbReference>
<dbReference type="GO" id="GO:0043335">
    <property type="term" value="P:protein unfolding"/>
    <property type="evidence" value="ECO:0007669"/>
    <property type="project" value="TreeGrafter"/>
</dbReference>
<evidence type="ECO:0000256" key="14">
    <source>
        <dbReference type="RuleBase" id="RU003914"/>
    </source>
</evidence>
<dbReference type="SUPFAM" id="SSF54534">
    <property type="entry name" value="FKBP-like"/>
    <property type="match status" value="1"/>
</dbReference>
<dbReference type="PIRSF" id="PIRSF003095">
    <property type="entry name" value="Trigger_factor"/>
    <property type="match status" value="1"/>
</dbReference>
<dbReference type="InterPro" id="IPR005215">
    <property type="entry name" value="Trig_fac"/>
</dbReference>
<protein>
    <recommendedName>
        <fullName evidence="4 12">Trigger factor</fullName>
        <shortName evidence="12">TF</shortName>
        <ecNumber evidence="3 12">5.2.1.8</ecNumber>
    </recommendedName>
    <alternativeName>
        <fullName evidence="11 12">PPIase</fullName>
    </alternativeName>
</protein>
<dbReference type="GO" id="GO:0015031">
    <property type="term" value="P:protein transport"/>
    <property type="evidence" value="ECO:0007669"/>
    <property type="project" value="UniProtKB-UniRule"/>
</dbReference>
<dbReference type="FunFam" id="3.10.50.40:FF:000001">
    <property type="entry name" value="Trigger factor"/>
    <property type="match status" value="1"/>
</dbReference>
<keyword evidence="9 12" id="KW-0131">Cell cycle</keyword>
<dbReference type="RefSeq" id="WP_003131738.1">
    <property type="nucleotide sequence ID" value="NZ_BAABQR010000008.1"/>
</dbReference>
<feature type="coiled-coil region" evidence="15">
    <location>
        <begin position="251"/>
        <end position="282"/>
    </location>
</feature>
<dbReference type="Proteomes" id="UP001055586">
    <property type="component" value="Chromosome"/>
</dbReference>
<evidence type="ECO:0000256" key="2">
    <source>
        <dbReference type="ARBA" id="ARBA00005464"/>
    </source>
</evidence>
<evidence type="ECO:0000256" key="4">
    <source>
        <dbReference type="ARBA" id="ARBA00016902"/>
    </source>
</evidence>
<evidence type="ECO:0000256" key="8">
    <source>
        <dbReference type="ARBA" id="ARBA00023235"/>
    </source>
</evidence>
<comment type="similarity">
    <text evidence="2 12 14">Belongs to the FKBP-type PPIase family. Tig subfamily.</text>
</comment>
<evidence type="ECO:0000313" key="19">
    <source>
        <dbReference type="EMBL" id="ARE12807.1"/>
    </source>
</evidence>
<dbReference type="InterPro" id="IPR046357">
    <property type="entry name" value="PPIase_dom_sf"/>
</dbReference>
<evidence type="ECO:0000256" key="9">
    <source>
        <dbReference type="ARBA" id="ARBA00023306"/>
    </source>
</evidence>
<evidence type="ECO:0000313" key="22">
    <source>
        <dbReference type="Proteomes" id="UP000031847"/>
    </source>
</evidence>
<dbReference type="InterPro" id="IPR036611">
    <property type="entry name" value="Trigger_fac_ribosome-bd_sf"/>
</dbReference>
<dbReference type="EMBL" id="CP015897">
    <property type="protein sequence ID" value="ARD98203.1"/>
    <property type="molecule type" value="Genomic_DNA"/>
</dbReference>
<dbReference type="SUPFAM" id="SSF109998">
    <property type="entry name" value="Triger factor/SurA peptide-binding domain-like"/>
    <property type="match status" value="1"/>
</dbReference>
<evidence type="ECO:0000256" key="6">
    <source>
        <dbReference type="ARBA" id="ARBA00023110"/>
    </source>
</evidence>
<dbReference type="HAMAP" id="MF_00303">
    <property type="entry name" value="Trigger_factor_Tig"/>
    <property type="match status" value="1"/>
</dbReference>
<dbReference type="GO" id="GO:0043022">
    <property type="term" value="F:ribosome binding"/>
    <property type="evidence" value="ECO:0007669"/>
    <property type="project" value="TreeGrafter"/>
</dbReference>
<dbReference type="OMA" id="KGIKTQF"/>
<comment type="domain">
    <text evidence="12">Consists of 3 domains; the N-terminus binds the ribosome, the middle domain has PPIase activity, while the C-terminus has intrinsic chaperone activity on its own.</text>
</comment>
<dbReference type="Gene3D" id="1.10.3120.10">
    <property type="entry name" value="Trigger factor, C-terminal domain"/>
    <property type="match status" value="1"/>
</dbReference>
<dbReference type="Proteomes" id="UP000663169">
    <property type="component" value="Chromosome"/>
</dbReference>
<dbReference type="InterPro" id="IPR008880">
    <property type="entry name" value="Trigger_fac_C"/>
</dbReference>
<dbReference type="AlphaFoldDB" id="A0A0B8QZU3"/>
<evidence type="ECO:0000313" key="20">
    <source>
        <dbReference type="EMBL" id="GAM79524.1"/>
    </source>
</evidence>
<keyword evidence="5 12" id="KW-0132">Cell division</keyword>
<dbReference type="GO" id="GO:0051301">
    <property type="term" value="P:cell division"/>
    <property type="evidence" value="ECO:0007669"/>
    <property type="project" value="UniProtKB-KW"/>
</dbReference>
<dbReference type="GO" id="GO:0044183">
    <property type="term" value="F:protein folding chaperone"/>
    <property type="evidence" value="ECO:0007669"/>
    <property type="project" value="TreeGrafter"/>
</dbReference>
<dbReference type="Pfam" id="PF05698">
    <property type="entry name" value="Trigger_C"/>
    <property type="match status" value="1"/>
</dbReference>
<dbReference type="Proteomes" id="UP000031847">
    <property type="component" value="Unassembled WGS sequence"/>
</dbReference>
<dbReference type="Pfam" id="PF00254">
    <property type="entry name" value="FKBP_C"/>
    <property type="match status" value="1"/>
</dbReference>
<keyword evidence="12" id="KW-0963">Cytoplasm</keyword>
<evidence type="ECO:0000313" key="17">
    <source>
        <dbReference type="EMBL" id="ARD95517.1"/>
    </source>
</evidence>
<reference evidence="20 22" key="1">
    <citation type="submission" date="2015-01" db="EMBL/GenBank/DDBJ databases">
        <title>Lactococcus lactis subsp.lactis JCM 5805 whole genome shotgun sequence.</title>
        <authorList>
            <person name="Fujii T."/>
            <person name="Tomita Y."/>
            <person name="Ikushima S."/>
            <person name="Fujiwara D."/>
        </authorList>
    </citation>
    <scope>NUCLEOTIDE SEQUENCE [LARGE SCALE GENOMIC DNA]</scope>
    <source>
        <strain evidence="20 22">JCM 5805</strain>
    </source>
</reference>
<gene>
    <name evidence="12 17" type="primary">tig</name>
    <name evidence="20" type="ORF">JCM5805K_0632</name>
    <name evidence="21" type="ORF">LL223_0641</name>
    <name evidence="17" type="ORF">LL229_0630</name>
    <name evidence="18" type="ORF">LL275_0568</name>
    <name evidence="19" type="ORF">LLUC11_0472</name>
</gene>
<dbReference type="PROSITE" id="PS50059">
    <property type="entry name" value="FKBP_PPIASE"/>
    <property type="match status" value="1"/>
</dbReference>
<evidence type="ECO:0000313" key="18">
    <source>
        <dbReference type="EMBL" id="ARD98203.1"/>
    </source>
</evidence>
<dbReference type="Proteomes" id="UP000192085">
    <property type="component" value="Chromosome"/>
</dbReference>
<dbReference type="PATRIC" id="fig|1360.101.peg.594"/>
<comment type="subcellular location">
    <subcellularLocation>
        <location evidence="12">Cytoplasm</location>
    </subcellularLocation>
    <text evidence="12">About half TF is bound to the ribosome near the polypeptide exit tunnel while the other half is free in the cytoplasm.</text>
</comment>
<evidence type="ECO:0000259" key="16">
    <source>
        <dbReference type="PROSITE" id="PS50059"/>
    </source>
</evidence>
<keyword evidence="6 12" id="KW-0697">Rotamase</keyword>
<reference evidence="17" key="5">
    <citation type="submission" date="2023-09" db="EMBL/GenBank/DDBJ databases">
        <title>Complete Genomes and Methylome analysis of Lactococcus lactis subs lactis strains.</title>
        <authorList>
            <person name="Fomenkov A."/>
            <person name="McDonnell B."/>
            <person name="Sun L."/>
            <person name="Van Sinderen D."/>
            <person name="Roberts R.J."/>
        </authorList>
    </citation>
    <scope>NUCLEOTIDE SEQUENCE</scope>
    <source>
        <strain evidence="17">229</strain>
    </source>
</reference>
<dbReference type="GO" id="GO:0005737">
    <property type="term" value="C:cytoplasm"/>
    <property type="evidence" value="ECO:0007669"/>
    <property type="project" value="UniProtKB-SubCell"/>
</dbReference>
<feature type="domain" description="PPIase FKBP-type" evidence="16">
    <location>
        <begin position="163"/>
        <end position="248"/>
    </location>
</feature>
<accession>A0A0B8QZU3</accession>
<dbReference type="Gene3D" id="3.30.70.1050">
    <property type="entry name" value="Trigger factor ribosome-binding domain"/>
    <property type="match status" value="1"/>
</dbReference>
<reference evidence="21" key="4">
    <citation type="submission" date="2023-04" db="EMBL/GenBank/DDBJ databases">
        <authorList>
            <person name="McDonnell B."/>
        </authorList>
    </citation>
    <scope>NUCLEOTIDE SEQUENCE</scope>
    <source>
        <strain evidence="21">223</strain>
    </source>
</reference>
<dbReference type="EC" id="5.2.1.8" evidence="3 12"/>
<proteinExistence type="inferred from homology"/>
<name>A0A0B8QZU3_LACLL</name>
<evidence type="ECO:0000313" key="21">
    <source>
        <dbReference type="EMBL" id="QRZ34302.1"/>
    </source>
</evidence>
<evidence type="ECO:0000256" key="3">
    <source>
        <dbReference type="ARBA" id="ARBA00013194"/>
    </source>
</evidence>
<evidence type="ECO:0000256" key="13">
    <source>
        <dbReference type="PROSITE-ProRule" id="PRU00277"/>
    </source>
</evidence>
<evidence type="ECO:0000313" key="23">
    <source>
        <dbReference type="Proteomes" id="UP000192067"/>
    </source>
</evidence>
<comment type="catalytic activity">
    <reaction evidence="1 12 13">
        <text>[protein]-peptidylproline (omega=180) = [protein]-peptidylproline (omega=0)</text>
        <dbReference type="Rhea" id="RHEA:16237"/>
        <dbReference type="Rhea" id="RHEA-COMP:10747"/>
        <dbReference type="Rhea" id="RHEA-COMP:10748"/>
        <dbReference type="ChEBI" id="CHEBI:83833"/>
        <dbReference type="ChEBI" id="CHEBI:83834"/>
        <dbReference type="EC" id="5.2.1.8"/>
    </reaction>
</comment>
<dbReference type="EMBL" id="CP090823">
    <property type="protein sequence ID" value="ARD95517.1"/>
    <property type="molecule type" value="Genomic_DNA"/>
</dbReference>
<dbReference type="InterPro" id="IPR001179">
    <property type="entry name" value="PPIase_FKBP_dom"/>
</dbReference>
<organism evidence="20 22">
    <name type="scientific">Lactococcus lactis subsp. lactis</name>
    <name type="common">Streptococcus lactis</name>
    <dbReference type="NCBI Taxonomy" id="1360"/>
    <lineage>
        <taxon>Bacteria</taxon>
        <taxon>Bacillati</taxon>
        <taxon>Bacillota</taxon>
        <taxon>Bacilli</taxon>
        <taxon>Lactobacillales</taxon>
        <taxon>Streptococcaceae</taxon>
        <taxon>Lactococcus</taxon>
    </lineage>
</organism>
<dbReference type="SMR" id="A0A0B8QZU3"/>
<evidence type="ECO:0000313" key="24">
    <source>
        <dbReference type="Proteomes" id="UP000192085"/>
    </source>
</evidence>
<dbReference type="GO" id="GO:0003755">
    <property type="term" value="F:peptidyl-prolyl cis-trans isomerase activity"/>
    <property type="evidence" value="ECO:0007669"/>
    <property type="project" value="UniProtKB-UniRule"/>
</dbReference>
<dbReference type="PANTHER" id="PTHR30560">
    <property type="entry name" value="TRIGGER FACTOR CHAPERONE AND PEPTIDYL-PROLYL CIS/TRANS ISOMERASE"/>
    <property type="match status" value="1"/>
</dbReference>
<dbReference type="NCBIfam" id="TIGR00115">
    <property type="entry name" value="tig"/>
    <property type="match status" value="1"/>
</dbReference>
<keyword evidence="7 12" id="KW-0143">Chaperone</keyword>
<keyword evidence="15" id="KW-0175">Coiled coil</keyword>
<evidence type="ECO:0000256" key="1">
    <source>
        <dbReference type="ARBA" id="ARBA00000971"/>
    </source>
</evidence>
<evidence type="ECO:0000256" key="10">
    <source>
        <dbReference type="ARBA" id="ARBA00024849"/>
    </source>
</evidence>
<dbReference type="InterPro" id="IPR008881">
    <property type="entry name" value="Trigger_fac_ribosome-bd_bac"/>
</dbReference>
<sequence>MTVSFEKTSDTKGTLSFSIDQETIKTGLDKAFNKVKANISVPGFRKGKISRQMFNKMYGEEALFEEALNAVLPTAYDAAVKEAGIEPVAQPKIDVAKMEKGSDWELTAEVVVKPTVSLGDYKDLTVEVEATKEVSDEEVETRLTNSQNNLAELVVKETAAENGDTVVIDFVGSVDGVEFEGGKGSNHSLELGSGQFIPGFEEQLVGTKAGETVEVKVTFPENYQAEDLAGKEALFVTTVNEVKAKELPELDDELAKDIDEEVETLDELKAKFRKELEESKAEAYNDAVETAAIEAAVANAEIKEIPEEMIHEEVHRAMNEFLGGMQQQGISPEMYFQITGTSEDDLHKQYEADADKRVRTNLVIEAIAAAENFTTSDEEVKAEIEDLAGQYNMPVEQVEKLLPVDMLKHDIAMKKAVEVIATTAKVK</sequence>
<reference evidence="23 24" key="2">
    <citation type="journal article" date="2017" name="BMC Genomics">
        <title>Comparative and functional genomics of the Lactococcus lactis taxon; insights into evolution and niche adaptation.</title>
        <authorList>
            <person name="Kelleher P."/>
            <person name="Bottacini F."/>
            <person name="Mahony J."/>
            <person name="Kilcawley K.N."/>
            <person name="van Sinderen D."/>
        </authorList>
    </citation>
    <scope>NUCLEOTIDE SEQUENCE [LARGE SCALE GENOMIC DNA]</scope>
    <source>
        <strain evidence="18 24">275</strain>
        <strain evidence="19 23">UC11</strain>
    </source>
</reference>
<evidence type="ECO:0000256" key="5">
    <source>
        <dbReference type="ARBA" id="ARBA00022618"/>
    </source>
</evidence>
<dbReference type="EMBL" id="BBSI01000015">
    <property type="protein sequence ID" value="GAM79524.1"/>
    <property type="molecule type" value="Genomic_DNA"/>
</dbReference>
<dbReference type="SUPFAM" id="SSF102735">
    <property type="entry name" value="Trigger factor ribosome-binding domain"/>
    <property type="match status" value="1"/>
</dbReference>
<dbReference type="GO" id="GO:0051083">
    <property type="term" value="P:'de novo' cotranslational protein folding"/>
    <property type="evidence" value="ECO:0007669"/>
    <property type="project" value="TreeGrafter"/>
</dbReference>
<dbReference type="InterPro" id="IPR037041">
    <property type="entry name" value="Trigger_fac_C_sf"/>
</dbReference>
<dbReference type="EMBL" id="CP015904">
    <property type="protein sequence ID" value="ARE12807.1"/>
    <property type="molecule type" value="Genomic_DNA"/>
</dbReference>
<dbReference type="Gene3D" id="3.10.50.40">
    <property type="match status" value="1"/>
</dbReference>
<dbReference type="Proteomes" id="UP000192067">
    <property type="component" value="Chromosome"/>
</dbReference>
<evidence type="ECO:0000256" key="12">
    <source>
        <dbReference type="HAMAP-Rule" id="MF_00303"/>
    </source>
</evidence>
<evidence type="ECO:0000256" key="15">
    <source>
        <dbReference type="SAM" id="Coils"/>
    </source>
</evidence>
<keyword evidence="8 12" id="KW-0413">Isomerase</keyword>
<dbReference type="InterPro" id="IPR027304">
    <property type="entry name" value="Trigger_fact/SurA_dom_sf"/>
</dbReference>
<evidence type="ECO:0000256" key="11">
    <source>
        <dbReference type="ARBA" id="ARBA00029986"/>
    </source>
</evidence>
<reference evidence="21" key="3">
    <citation type="journal article" date="2020" name="Mol. Microbiol.">
        <title>The CWPS Rubik's cube: Linking diversity of cell wall polysaccharide structures with the encoded biosynthetic machinery of selected Lactococcus lactis strains.</title>
        <authorList>
            <person name="Mahony J."/>
            <person name="Frantzen C."/>
            <person name="Vinogradov E."/>
            <person name="Sadovskaya I."/>
            <person name="Theodorou I."/>
            <person name="Kelleher P."/>
            <person name="Chapot-Chartier M.P."/>
            <person name="Cambillau C."/>
            <person name="Holo H."/>
            <person name="van Sinderen D."/>
        </authorList>
    </citation>
    <scope>NUCLEOTIDE SEQUENCE</scope>
    <source>
        <strain evidence="21">223</strain>
    </source>
</reference>
<dbReference type="EMBL" id="CP031926">
    <property type="protein sequence ID" value="QRZ34302.1"/>
    <property type="molecule type" value="Genomic_DNA"/>
</dbReference>